<dbReference type="EnsemblFungi" id="EJT78039">
    <property type="protein sequence ID" value="EJT78039"/>
    <property type="gene ID" value="GGTG_03142"/>
</dbReference>
<dbReference type="InterPro" id="IPR051057">
    <property type="entry name" value="PI-PLC_domain"/>
</dbReference>
<reference evidence="4" key="1">
    <citation type="submission" date="2010-07" db="EMBL/GenBank/DDBJ databases">
        <title>The genome sequence of Gaeumannomyces graminis var. tritici strain R3-111a-1.</title>
        <authorList>
            <consortium name="The Broad Institute Genome Sequencing Platform"/>
            <person name="Ma L.-J."/>
            <person name="Dead R."/>
            <person name="Young S."/>
            <person name="Zeng Q."/>
            <person name="Koehrsen M."/>
            <person name="Alvarado L."/>
            <person name="Berlin A."/>
            <person name="Chapman S.B."/>
            <person name="Chen Z."/>
            <person name="Freedman E."/>
            <person name="Gellesch M."/>
            <person name="Goldberg J."/>
            <person name="Griggs A."/>
            <person name="Gujja S."/>
            <person name="Heilman E.R."/>
            <person name="Heiman D."/>
            <person name="Hepburn T."/>
            <person name="Howarth C."/>
            <person name="Jen D."/>
            <person name="Larson L."/>
            <person name="Mehta T."/>
            <person name="Neiman D."/>
            <person name="Pearson M."/>
            <person name="Roberts A."/>
            <person name="Saif S."/>
            <person name="Shea T."/>
            <person name="Shenoy N."/>
            <person name="Sisk P."/>
            <person name="Stolte C."/>
            <person name="Sykes S."/>
            <person name="Walk T."/>
            <person name="White J."/>
            <person name="Yandava C."/>
            <person name="Haas B."/>
            <person name="Nusbaum C."/>
            <person name="Birren B."/>
        </authorList>
    </citation>
    <scope>NUCLEOTIDE SEQUENCE [LARGE SCALE GENOMIC DNA]</scope>
    <source>
        <strain evidence="4">R3-111a-1</strain>
    </source>
</reference>
<organism evidence="2">
    <name type="scientific">Gaeumannomyces tritici (strain R3-111a-1)</name>
    <name type="common">Wheat and barley take-all root rot fungus</name>
    <name type="synonym">Gaeumannomyces graminis var. tritici</name>
    <dbReference type="NCBI Taxonomy" id="644352"/>
    <lineage>
        <taxon>Eukaryota</taxon>
        <taxon>Fungi</taxon>
        <taxon>Dikarya</taxon>
        <taxon>Ascomycota</taxon>
        <taxon>Pezizomycotina</taxon>
        <taxon>Sordariomycetes</taxon>
        <taxon>Sordariomycetidae</taxon>
        <taxon>Magnaporthales</taxon>
        <taxon>Magnaporthaceae</taxon>
        <taxon>Gaeumannomyces</taxon>
    </lineage>
</organism>
<name>J3NPD4_GAET3</name>
<dbReference type="STRING" id="644352.J3NPD4"/>
<dbReference type="PROSITE" id="PS50007">
    <property type="entry name" value="PIPLC_X_DOMAIN"/>
    <property type="match status" value="1"/>
</dbReference>
<gene>
    <name evidence="3" type="primary">20343600</name>
    <name evidence="2" type="ORF">GGTG_03142</name>
</gene>
<dbReference type="SUPFAM" id="SSF51695">
    <property type="entry name" value="PLC-like phosphodiesterases"/>
    <property type="match status" value="1"/>
</dbReference>
<reference evidence="3" key="4">
    <citation type="journal article" date="2015" name="G3 (Bethesda)">
        <title>Genome sequences of three phytopathogenic species of the Magnaporthaceae family of fungi.</title>
        <authorList>
            <person name="Okagaki L.H."/>
            <person name="Nunes C.C."/>
            <person name="Sailsbery J."/>
            <person name="Clay B."/>
            <person name="Brown D."/>
            <person name="John T."/>
            <person name="Oh Y."/>
            <person name="Young N."/>
            <person name="Fitzgerald M."/>
            <person name="Haas B.J."/>
            <person name="Zeng Q."/>
            <person name="Young S."/>
            <person name="Adiconis X."/>
            <person name="Fan L."/>
            <person name="Levin J.Z."/>
            <person name="Mitchell T.K."/>
            <person name="Okubara P.A."/>
            <person name="Farman M.L."/>
            <person name="Kohn L.M."/>
            <person name="Birren B."/>
            <person name="Ma L.-J."/>
            <person name="Dean R.A."/>
        </authorList>
    </citation>
    <scope>NUCLEOTIDE SEQUENCE</scope>
    <source>
        <strain evidence="3">R3-111a-1</strain>
    </source>
</reference>
<evidence type="ECO:0000313" key="4">
    <source>
        <dbReference type="Proteomes" id="UP000006039"/>
    </source>
</evidence>
<dbReference type="GO" id="GO:0006629">
    <property type="term" value="P:lipid metabolic process"/>
    <property type="evidence" value="ECO:0007669"/>
    <property type="project" value="InterPro"/>
</dbReference>
<dbReference type="HOGENOM" id="CLU_033662_0_0_1"/>
<dbReference type="PANTHER" id="PTHR13593">
    <property type="match status" value="1"/>
</dbReference>
<dbReference type="RefSeq" id="XP_009219184.1">
    <property type="nucleotide sequence ID" value="XM_009220920.1"/>
</dbReference>
<keyword evidence="4" id="KW-1185">Reference proteome</keyword>
<reference evidence="2" key="2">
    <citation type="submission" date="2010-07" db="EMBL/GenBank/DDBJ databases">
        <authorList>
            <consortium name="The Broad Institute Genome Sequencing Platform"/>
            <consortium name="Broad Institute Genome Sequencing Center for Infectious Disease"/>
            <person name="Ma L.-J."/>
            <person name="Dead R."/>
            <person name="Young S."/>
            <person name="Zeng Q."/>
            <person name="Koehrsen M."/>
            <person name="Alvarado L."/>
            <person name="Berlin A."/>
            <person name="Chapman S.B."/>
            <person name="Chen Z."/>
            <person name="Freedman E."/>
            <person name="Gellesch M."/>
            <person name="Goldberg J."/>
            <person name="Griggs A."/>
            <person name="Gujja S."/>
            <person name="Heilman E.R."/>
            <person name="Heiman D."/>
            <person name="Hepburn T."/>
            <person name="Howarth C."/>
            <person name="Jen D."/>
            <person name="Larson L."/>
            <person name="Mehta T."/>
            <person name="Neiman D."/>
            <person name="Pearson M."/>
            <person name="Roberts A."/>
            <person name="Saif S."/>
            <person name="Shea T."/>
            <person name="Shenoy N."/>
            <person name="Sisk P."/>
            <person name="Stolte C."/>
            <person name="Sykes S."/>
            <person name="Walk T."/>
            <person name="White J."/>
            <person name="Yandava C."/>
            <person name="Haas B."/>
            <person name="Nusbaum C."/>
            <person name="Birren B."/>
        </authorList>
    </citation>
    <scope>NUCLEOTIDE SEQUENCE</scope>
    <source>
        <strain evidence="2">R3-111a-1</strain>
    </source>
</reference>
<feature type="compositionally biased region" description="Basic and acidic residues" evidence="1">
    <location>
        <begin position="27"/>
        <end position="40"/>
    </location>
</feature>
<reference evidence="2" key="3">
    <citation type="submission" date="2010-09" db="EMBL/GenBank/DDBJ databases">
        <title>Annotation of Gaeumannomyces graminis var. tritici R3-111a-1.</title>
        <authorList>
            <consortium name="The Broad Institute Genome Sequencing Platform"/>
            <person name="Ma L.-J."/>
            <person name="Dead R."/>
            <person name="Young S.K."/>
            <person name="Zeng Q."/>
            <person name="Gargeya S."/>
            <person name="Fitzgerald M."/>
            <person name="Haas B."/>
            <person name="Abouelleil A."/>
            <person name="Alvarado L."/>
            <person name="Arachchi H.M."/>
            <person name="Berlin A."/>
            <person name="Brown A."/>
            <person name="Chapman S.B."/>
            <person name="Chen Z."/>
            <person name="Dunbar C."/>
            <person name="Freedman E."/>
            <person name="Gearin G."/>
            <person name="Gellesch M."/>
            <person name="Goldberg J."/>
            <person name="Griggs A."/>
            <person name="Gujja S."/>
            <person name="Heiman D."/>
            <person name="Howarth C."/>
            <person name="Larson L."/>
            <person name="Lui A."/>
            <person name="MacDonald P.J.P."/>
            <person name="Mehta T."/>
            <person name="Montmayeur A."/>
            <person name="Murphy C."/>
            <person name="Neiman D."/>
            <person name="Pearson M."/>
            <person name="Priest M."/>
            <person name="Roberts A."/>
            <person name="Saif S."/>
            <person name="Shea T."/>
            <person name="Shenoy N."/>
            <person name="Sisk P."/>
            <person name="Stolte C."/>
            <person name="Sykes S."/>
            <person name="Yandava C."/>
            <person name="Wortman J."/>
            <person name="Nusbaum C."/>
            <person name="Birren B."/>
        </authorList>
    </citation>
    <scope>NUCLEOTIDE SEQUENCE</scope>
    <source>
        <strain evidence="2">R3-111a-1</strain>
    </source>
</reference>
<dbReference type="PANTHER" id="PTHR13593:SF113">
    <property type="entry name" value="SI:DKEY-266F7.9"/>
    <property type="match status" value="1"/>
</dbReference>
<sequence length="466" mass="50698">MDDDNGLGWPSTIRRLNIRITLGQSEPHPDLASRAPREPQDAPFTHPETPPIPAPSAGAMQASDDADSVPRSRWMTLLPDSTPLSALTIPGTHDSAARISLPFVQTQTLSITDQLATMGVRALDLRLRRDPSEGDKLYCYHGGVPLGPPLGRRLPLDEIMAEIWRFLGDVGTDRPGAVKDSSATADGRRSGETVLVLINNDDTSDGRDPAGRAAFYHAVEDFVAATPPWQDGGADEAAKGNGQGRADSRSGVSTPRWYTEARTPTLGEVRGRAVLLRRFPLPDPAGGVSPAEPLGLDLSAWVNDSPDFTIISPHNRFRVQDKWLYPKRVPLEELIASKSAHVRYMIEQAAAESRRSRSRRLLRESGEGTGAHQDDDDLWYINFCSAVGERLKYGEVADPKSVAAGAFVGWGRKWLDGVNALTAEYVTSTLPALDKQASRALGIIYMDFPELPVGNSLVGQLIQNNF</sequence>
<proteinExistence type="predicted"/>
<reference evidence="3" key="5">
    <citation type="submission" date="2018-04" db="UniProtKB">
        <authorList>
            <consortium name="EnsemblFungi"/>
        </authorList>
    </citation>
    <scope>IDENTIFICATION</scope>
    <source>
        <strain evidence="3">R3-111a-1</strain>
    </source>
</reference>
<dbReference type="VEuPathDB" id="FungiDB:GGTG_03142"/>
<dbReference type="OrthoDB" id="1046782at2759"/>
<evidence type="ECO:0000256" key="1">
    <source>
        <dbReference type="SAM" id="MobiDB-lite"/>
    </source>
</evidence>
<evidence type="ECO:0000313" key="2">
    <source>
        <dbReference type="EMBL" id="EJT78039.1"/>
    </source>
</evidence>
<dbReference type="AlphaFoldDB" id="J3NPD4"/>
<dbReference type="GO" id="GO:0008081">
    <property type="term" value="F:phosphoric diester hydrolase activity"/>
    <property type="evidence" value="ECO:0007669"/>
    <property type="project" value="InterPro"/>
</dbReference>
<accession>J3NPD4</accession>
<evidence type="ECO:0000313" key="3">
    <source>
        <dbReference type="EnsemblFungi" id="EJT78039"/>
    </source>
</evidence>
<dbReference type="Proteomes" id="UP000006039">
    <property type="component" value="Unassembled WGS sequence"/>
</dbReference>
<dbReference type="GeneID" id="20343600"/>
<feature type="region of interest" description="Disordered" evidence="1">
    <location>
        <begin position="19"/>
        <end position="69"/>
    </location>
</feature>
<dbReference type="InterPro" id="IPR017946">
    <property type="entry name" value="PLC-like_Pdiesterase_TIM-brl"/>
</dbReference>
<feature type="region of interest" description="Disordered" evidence="1">
    <location>
        <begin position="227"/>
        <end position="255"/>
    </location>
</feature>
<dbReference type="EMBL" id="GL385396">
    <property type="protein sequence ID" value="EJT78039.1"/>
    <property type="molecule type" value="Genomic_DNA"/>
</dbReference>
<dbReference type="eggNOG" id="ENOG502QT3N">
    <property type="taxonomic scope" value="Eukaryota"/>
</dbReference>
<dbReference type="Gene3D" id="3.20.20.190">
    <property type="entry name" value="Phosphatidylinositol (PI) phosphodiesterase"/>
    <property type="match status" value="1"/>
</dbReference>
<protein>
    <submittedName>
        <fullName evidence="2">Phosphatidylinositol phospholipase C</fullName>
    </submittedName>
</protein>